<feature type="transmembrane region" description="Helical" evidence="1">
    <location>
        <begin position="59"/>
        <end position="79"/>
    </location>
</feature>
<comment type="caution">
    <text evidence="2">The sequence shown here is derived from an EMBL/GenBank/DDBJ whole genome shotgun (WGS) entry which is preliminary data.</text>
</comment>
<keyword evidence="3" id="KW-1185">Reference proteome</keyword>
<evidence type="ECO:0000313" key="3">
    <source>
        <dbReference type="Proteomes" id="UP000193642"/>
    </source>
</evidence>
<sequence length="204" mass="23350">MLYAFAKFMQFTRSRKEEEIDAHFVIISKYGIAASSLCLASFVLYILGCFFPNSDDFIAGTQGVFSILFLTLFQMKLALYHNDMNKDEIVQSRLENAIGKDQLSKIKERTLKRNATRGGASNSSIYIYNTQSLEHVESTLSKRVSDCNFYRAIKVIQFSFLLSKEREERIDAWQPNVNFVFVLNSKFGAASQTRHCFDGEGKRV</sequence>
<keyword evidence="1" id="KW-0472">Membrane</keyword>
<evidence type="ECO:0000313" key="2">
    <source>
        <dbReference type="EMBL" id="ORY46467.1"/>
    </source>
</evidence>
<feature type="transmembrane region" description="Helical" evidence="1">
    <location>
        <begin position="20"/>
        <end position="47"/>
    </location>
</feature>
<dbReference type="EMBL" id="MCGO01000016">
    <property type="protein sequence ID" value="ORY46467.1"/>
    <property type="molecule type" value="Genomic_DNA"/>
</dbReference>
<accession>A0A1Y2CHT0</accession>
<organism evidence="2 3">
    <name type="scientific">Rhizoclosmatium globosum</name>
    <dbReference type="NCBI Taxonomy" id="329046"/>
    <lineage>
        <taxon>Eukaryota</taxon>
        <taxon>Fungi</taxon>
        <taxon>Fungi incertae sedis</taxon>
        <taxon>Chytridiomycota</taxon>
        <taxon>Chytridiomycota incertae sedis</taxon>
        <taxon>Chytridiomycetes</taxon>
        <taxon>Chytridiales</taxon>
        <taxon>Chytriomycetaceae</taxon>
        <taxon>Rhizoclosmatium</taxon>
    </lineage>
</organism>
<dbReference type="Proteomes" id="UP000193642">
    <property type="component" value="Unassembled WGS sequence"/>
</dbReference>
<gene>
    <name evidence="2" type="ORF">BCR33DRAFT_129147</name>
</gene>
<dbReference type="AlphaFoldDB" id="A0A1Y2CHT0"/>
<evidence type="ECO:0000256" key="1">
    <source>
        <dbReference type="SAM" id="Phobius"/>
    </source>
</evidence>
<keyword evidence="1" id="KW-1133">Transmembrane helix</keyword>
<reference evidence="2 3" key="1">
    <citation type="submission" date="2016-07" db="EMBL/GenBank/DDBJ databases">
        <title>Pervasive Adenine N6-methylation of Active Genes in Fungi.</title>
        <authorList>
            <consortium name="DOE Joint Genome Institute"/>
            <person name="Mondo S.J."/>
            <person name="Dannebaum R.O."/>
            <person name="Kuo R.C."/>
            <person name="Labutti K."/>
            <person name="Haridas S."/>
            <person name="Kuo A."/>
            <person name="Salamov A."/>
            <person name="Ahrendt S.R."/>
            <person name="Lipzen A."/>
            <person name="Sullivan W."/>
            <person name="Andreopoulos W.B."/>
            <person name="Clum A."/>
            <person name="Lindquist E."/>
            <person name="Daum C."/>
            <person name="Ramamoorthy G.K."/>
            <person name="Gryganskyi A."/>
            <person name="Culley D."/>
            <person name="Magnuson J.K."/>
            <person name="James T.Y."/>
            <person name="O'Malley M.A."/>
            <person name="Stajich J.E."/>
            <person name="Spatafora J.W."/>
            <person name="Visel A."/>
            <person name="Grigoriev I.V."/>
        </authorList>
    </citation>
    <scope>NUCLEOTIDE SEQUENCE [LARGE SCALE GENOMIC DNA]</scope>
    <source>
        <strain evidence="2 3">JEL800</strain>
    </source>
</reference>
<proteinExistence type="predicted"/>
<keyword evidence="1" id="KW-0812">Transmembrane</keyword>
<protein>
    <submittedName>
        <fullName evidence="2">Uncharacterized protein</fullName>
    </submittedName>
</protein>
<dbReference type="OrthoDB" id="2100544at2759"/>
<name>A0A1Y2CHT0_9FUNG</name>